<evidence type="ECO:0000313" key="2">
    <source>
        <dbReference type="EMBL" id="KAK8783155.1"/>
    </source>
</evidence>
<feature type="transmembrane region" description="Helical" evidence="1">
    <location>
        <begin position="20"/>
        <end position="42"/>
    </location>
</feature>
<name>A0AAQ4F8V0_AMBAM</name>
<proteinExistence type="predicted"/>
<dbReference type="Proteomes" id="UP001321473">
    <property type="component" value="Unassembled WGS sequence"/>
</dbReference>
<sequence length="108" mass="12208">MDVAWHARNLRDLLPVNLTLLLVATFLVSLLALTWNHVAMLIRAWKMLRKVPGPPDWLPMAYGARANNAISKQSSTPDEFNIRKPARIISNPAVPLFSLNAVRKLRIE</sequence>
<comment type="caution">
    <text evidence="2">The sequence shown here is derived from an EMBL/GenBank/DDBJ whole genome shotgun (WGS) entry which is preliminary data.</text>
</comment>
<keyword evidence="1" id="KW-0472">Membrane</keyword>
<evidence type="ECO:0000256" key="1">
    <source>
        <dbReference type="SAM" id="Phobius"/>
    </source>
</evidence>
<evidence type="ECO:0000313" key="3">
    <source>
        <dbReference type="Proteomes" id="UP001321473"/>
    </source>
</evidence>
<keyword evidence="3" id="KW-1185">Reference proteome</keyword>
<accession>A0AAQ4F8V0</accession>
<keyword evidence="1" id="KW-0812">Transmembrane</keyword>
<reference evidence="2 3" key="1">
    <citation type="journal article" date="2023" name="Arcadia Sci">
        <title>De novo assembly of a long-read Amblyomma americanum tick genome.</title>
        <authorList>
            <person name="Chou S."/>
            <person name="Poskanzer K.E."/>
            <person name="Rollins M."/>
            <person name="Thuy-Boun P.S."/>
        </authorList>
    </citation>
    <scope>NUCLEOTIDE SEQUENCE [LARGE SCALE GENOMIC DNA]</scope>
    <source>
        <strain evidence="2">F_SG_1</strain>
        <tissue evidence="2">Salivary glands</tissue>
    </source>
</reference>
<dbReference type="EMBL" id="JARKHS020005834">
    <property type="protein sequence ID" value="KAK8783155.1"/>
    <property type="molecule type" value="Genomic_DNA"/>
</dbReference>
<organism evidence="2 3">
    <name type="scientific">Amblyomma americanum</name>
    <name type="common">Lone star tick</name>
    <dbReference type="NCBI Taxonomy" id="6943"/>
    <lineage>
        <taxon>Eukaryota</taxon>
        <taxon>Metazoa</taxon>
        <taxon>Ecdysozoa</taxon>
        <taxon>Arthropoda</taxon>
        <taxon>Chelicerata</taxon>
        <taxon>Arachnida</taxon>
        <taxon>Acari</taxon>
        <taxon>Parasitiformes</taxon>
        <taxon>Ixodida</taxon>
        <taxon>Ixodoidea</taxon>
        <taxon>Ixodidae</taxon>
        <taxon>Amblyomminae</taxon>
        <taxon>Amblyomma</taxon>
    </lineage>
</organism>
<gene>
    <name evidence="2" type="ORF">V5799_015505</name>
</gene>
<dbReference type="AlphaFoldDB" id="A0AAQ4F8V0"/>
<protein>
    <submittedName>
        <fullName evidence="2">Uncharacterized protein</fullName>
    </submittedName>
</protein>
<keyword evidence="1" id="KW-1133">Transmembrane helix</keyword>